<dbReference type="EMBL" id="DUZY01000004">
    <property type="protein sequence ID" value="DAD37028.1"/>
    <property type="molecule type" value="Genomic_DNA"/>
</dbReference>
<proteinExistence type="predicted"/>
<dbReference type="AlphaFoldDB" id="A0A822Z669"/>
<gene>
    <name evidence="1" type="ORF">HUJ06_007669</name>
</gene>
<name>A0A822Z669_NELNU</name>
<sequence length="211" mass="23788">MSRVVKDDGSSHISIANQLRPFGKWKDAFVCSKTDDLTWNEVELGISANLHSPELICLHPFSRNKAVGFASSEDLVSIWVMLEKILVYGRWVKIDQWWLTVNAVPSGLSFDGWVLVHSLSFHLWSEEVFSLIGSLCGGLEEIDPKTKDWLELSFARLKVKSRGVHSIPRSIPILDRNVCFFAMIEVERKLSNLPLPPSQLGAMTRELGVLL</sequence>
<evidence type="ECO:0000313" key="2">
    <source>
        <dbReference type="Proteomes" id="UP000607653"/>
    </source>
</evidence>
<protein>
    <recommendedName>
        <fullName evidence="3">DUF4283 domain-containing protein</fullName>
    </recommendedName>
</protein>
<keyword evidence="2" id="KW-1185">Reference proteome</keyword>
<reference evidence="1 2" key="1">
    <citation type="journal article" date="2020" name="Mol. Biol. Evol.">
        <title>Distinct Expression and Methylation Patterns for Genes with Different Fates following a Single Whole-Genome Duplication in Flowering Plants.</title>
        <authorList>
            <person name="Shi T."/>
            <person name="Rahmani R.S."/>
            <person name="Gugger P.F."/>
            <person name="Wang M."/>
            <person name="Li H."/>
            <person name="Zhang Y."/>
            <person name="Li Z."/>
            <person name="Wang Q."/>
            <person name="Van de Peer Y."/>
            <person name="Marchal K."/>
            <person name="Chen J."/>
        </authorList>
    </citation>
    <scope>NUCLEOTIDE SEQUENCE [LARGE SCALE GENOMIC DNA]</scope>
    <source>
        <tissue evidence="1">Leaf</tissue>
    </source>
</reference>
<organism evidence="1 2">
    <name type="scientific">Nelumbo nucifera</name>
    <name type="common">Sacred lotus</name>
    <dbReference type="NCBI Taxonomy" id="4432"/>
    <lineage>
        <taxon>Eukaryota</taxon>
        <taxon>Viridiplantae</taxon>
        <taxon>Streptophyta</taxon>
        <taxon>Embryophyta</taxon>
        <taxon>Tracheophyta</taxon>
        <taxon>Spermatophyta</taxon>
        <taxon>Magnoliopsida</taxon>
        <taxon>Proteales</taxon>
        <taxon>Nelumbonaceae</taxon>
        <taxon>Nelumbo</taxon>
    </lineage>
</organism>
<dbReference type="Proteomes" id="UP000607653">
    <property type="component" value="Unassembled WGS sequence"/>
</dbReference>
<evidence type="ECO:0000313" key="1">
    <source>
        <dbReference type="EMBL" id="DAD37028.1"/>
    </source>
</evidence>
<accession>A0A822Z669</accession>
<evidence type="ECO:0008006" key="3">
    <source>
        <dbReference type="Google" id="ProtNLM"/>
    </source>
</evidence>
<comment type="caution">
    <text evidence="1">The sequence shown here is derived from an EMBL/GenBank/DDBJ whole genome shotgun (WGS) entry which is preliminary data.</text>
</comment>